<organism evidence="4 6">
    <name type="scientific">Dracunculus medinensis</name>
    <name type="common">Guinea worm</name>
    <dbReference type="NCBI Taxonomy" id="318479"/>
    <lineage>
        <taxon>Eukaryota</taxon>
        <taxon>Metazoa</taxon>
        <taxon>Ecdysozoa</taxon>
        <taxon>Nematoda</taxon>
        <taxon>Chromadorea</taxon>
        <taxon>Rhabditida</taxon>
        <taxon>Spirurina</taxon>
        <taxon>Dracunculoidea</taxon>
        <taxon>Dracunculidae</taxon>
        <taxon>Dracunculus</taxon>
    </lineage>
</organism>
<dbReference type="PANTHER" id="PTHR12375">
    <property type="entry name" value="RNA-BINDING PROTEIN LUC7-RELATED"/>
    <property type="match status" value="1"/>
</dbReference>
<sequence>MSATEQMAQLLNELMGPKRNADFGDANEPDFDEPDVCKHFLVSFCPNEMFRNTKADLGPCPKIHDPSLRLKYRASSRFEKLGYEEEFLNKIRRLDDEVKRKIEKNERRLAVTQPIPNRTFFFEFFIKFFTAISLSNRLNFTFKAETLGALGKVDEAKEAVRQADKFKQERAALDRLLTQSTNPSNHIENLANQLSKPMEVCQVCGCFMLVNDVQQRIDDHYAGKQHMAYAKIRATIEEMDRKREEKRKVIQKLFFFLSGPFLVSRTGERLERENRHEKDRREKKEKEDRGLRDERDERDKKDRDRRKDDRDKG</sequence>
<evidence type="ECO:0000313" key="4">
    <source>
        <dbReference type="Proteomes" id="UP000038040"/>
    </source>
</evidence>
<dbReference type="WBParaSite" id="DME_0000827601-mRNA-1">
    <property type="protein sequence ID" value="DME_0000827601-mRNA-1"/>
    <property type="gene ID" value="DME_0000827601"/>
</dbReference>
<dbReference type="EMBL" id="UYYG01000054">
    <property type="protein sequence ID" value="VDN52333.1"/>
    <property type="molecule type" value="Genomic_DNA"/>
</dbReference>
<dbReference type="STRING" id="318479.A0A0N4UKK5"/>
<gene>
    <name evidence="3" type="ORF">DME_LOCUS2306</name>
</gene>
<dbReference type="Proteomes" id="UP000274756">
    <property type="component" value="Unassembled WGS sequence"/>
</dbReference>
<dbReference type="GO" id="GO:0003729">
    <property type="term" value="F:mRNA binding"/>
    <property type="evidence" value="ECO:0007669"/>
    <property type="project" value="InterPro"/>
</dbReference>
<reference evidence="3 5" key="2">
    <citation type="submission" date="2018-11" db="EMBL/GenBank/DDBJ databases">
        <authorList>
            <consortium name="Pathogen Informatics"/>
        </authorList>
    </citation>
    <scope>NUCLEOTIDE SEQUENCE [LARGE SCALE GENOMIC DNA]</scope>
</reference>
<comment type="similarity">
    <text evidence="1">Belongs to the Luc7 family.</text>
</comment>
<dbReference type="GO" id="GO:0005685">
    <property type="term" value="C:U1 snRNP"/>
    <property type="evidence" value="ECO:0007669"/>
    <property type="project" value="InterPro"/>
</dbReference>
<evidence type="ECO:0000256" key="1">
    <source>
        <dbReference type="ARBA" id="ARBA00005655"/>
    </source>
</evidence>
<dbReference type="Pfam" id="PF03194">
    <property type="entry name" value="LUC7"/>
    <property type="match status" value="1"/>
</dbReference>
<reference evidence="6" key="1">
    <citation type="submission" date="2017-02" db="UniProtKB">
        <authorList>
            <consortium name="WormBaseParasite"/>
        </authorList>
    </citation>
    <scope>IDENTIFICATION</scope>
</reference>
<evidence type="ECO:0000313" key="6">
    <source>
        <dbReference type="WBParaSite" id="DME_0000827601-mRNA-1"/>
    </source>
</evidence>
<proteinExistence type="inferred from homology"/>
<evidence type="ECO:0000313" key="3">
    <source>
        <dbReference type="EMBL" id="VDN52333.1"/>
    </source>
</evidence>
<protein>
    <submittedName>
        <fullName evidence="6">Luc7-like protein 3</fullName>
    </submittedName>
</protein>
<dbReference type="InterPro" id="IPR004882">
    <property type="entry name" value="Luc7-rel"/>
</dbReference>
<evidence type="ECO:0000313" key="5">
    <source>
        <dbReference type="Proteomes" id="UP000274756"/>
    </source>
</evidence>
<evidence type="ECO:0000256" key="2">
    <source>
        <dbReference type="SAM" id="MobiDB-lite"/>
    </source>
</evidence>
<dbReference type="AlphaFoldDB" id="A0A0N4UKK5"/>
<dbReference type="OrthoDB" id="10266921at2759"/>
<feature type="region of interest" description="Disordered" evidence="2">
    <location>
        <begin position="268"/>
        <end position="313"/>
    </location>
</feature>
<keyword evidence="5" id="KW-1185">Reference proteome</keyword>
<accession>A0A0N4UKK5</accession>
<dbReference type="GO" id="GO:0006376">
    <property type="term" value="P:mRNA splice site recognition"/>
    <property type="evidence" value="ECO:0007669"/>
    <property type="project" value="InterPro"/>
</dbReference>
<name>A0A0N4UKK5_DRAME</name>
<dbReference type="Proteomes" id="UP000038040">
    <property type="component" value="Unplaced"/>
</dbReference>